<gene>
    <name evidence="1" type="ORF">AVEN_264311_1</name>
</gene>
<protein>
    <submittedName>
        <fullName evidence="1">Uncharacterized protein</fullName>
    </submittedName>
</protein>
<dbReference type="Proteomes" id="UP000499080">
    <property type="component" value="Unassembled WGS sequence"/>
</dbReference>
<comment type="caution">
    <text evidence="1">The sequence shown here is derived from an EMBL/GenBank/DDBJ whole genome shotgun (WGS) entry which is preliminary data.</text>
</comment>
<keyword evidence="2" id="KW-1185">Reference proteome</keyword>
<evidence type="ECO:0000313" key="1">
    <source>
        <dbReference type="EMBL" id="GBM22637.1"/>
    </source>
</evidence>
<dbReference type="EMBL" id="BGPR01000483">
    <property type="protein sequence ID" value="GBM22637.1"/>
    <property type="molecule type" value="Genomic_DNA"/>
</dbReference>
<name>A0A4Y2E1W5_ARAVE</name>
<accession>A0A4Y2E1W5</accession>
<proteinExistence type="predicted"/>
<dbReference type="PROSITE" id="PS51257">
    <property type="entry name" value="PROKAR_LIPOPROTEIN"/>
    <property type="match status" value="1"/>
</dbReference>
<reference evidence="1 2" key="1">
    <citation type="journal article" date="2019" name="Sci. Rep.">
        <title>Orb-weaving spider Araneus ventricosus genome elucidates the spidroin gene catalogue.</title>
        <authorList>
            <person name="Kono N."/>
            <person name="Nakamura H."/>
            <person name="Ohtoshi R."/>
            <person name="Moran D.A.P."/>
            <person name="Shinohara A."/>
            <person name="Yoshida Y."/>
            <person name="Fujiwara M."/>
            <person name="Mori M."/>
            <person name="Tomita M."/>
            <person name="Arakawa K."/>
        </authorList>
    </citation>
    <scope>NUCLEOTIDE SEQUENCE [LARGE SCALE GENOMIC DNA]</scope>
</reference>
<organism evidence="1 2">
    <name type="scientific">Araneus ventricosus</name>
    <name type="common">Orbweaver spider</name>
    <name type="synonym">Epeira ventricosa</name>
    <dbReference type="NCBI Taxonomy" id="182803"/>
    <lineage>
        <taxon>Eukaryota</taxon>
        <taxon>Metazoa</taxon>
        <taxon>Ecdysozoa</taxon>
        <taxon>Arthropoda</taxon>
        <taxon>Chelicerata</taxon>
        <taxon>Arachnida</taxon>
        <taxon>Araneae</taxon>
        <taxon>Araneomorphae</taxon>
        <taxon>Entelegynae</taxon>
        <taxon>Araneoidea</taxon>
        <taxon>Araneidae</taxon>
        <taxon>Araneus</taxon>
    </lineage>
</organism>
<dbReference type="AlphaFoldDB" id="A0A4Y2E1W5"/>
<evidence type="ECO:0000313" key="2">
    <source>
        <dbReference type="Proteomes" id="UP000499080"/>
    </source>
</evidence>
<sequence>MFSCLRTICNPLSASPTQMTLGCPKRIMPCVAGLIDWCEEHPEQFHHMICSFRLPDMNPMKPIGVLLEDPFMQNISNSDTVIEL</sequence>